<dbReference type="EMBL" id="RBRL01000136">
    <property type="protein sequence ID" value="RMQ90019.1"/>
    <property type="molecule type" value="Genomic_DNA"/>
</dbReference>
<accession>A0A3M4QHX0</accession>
<comment type="caution">
    <text evidence="1">The sequence shown here is derived from an EMBL/GenBank/DDBJ whole genome shotgun (WGS) entry which is preliminary data.</text>
</comment>
<name>A0A3M4QHX0_9PSED</name>
<evidence type="ECO:0000313" key="1">
    <source>
        <dbReference type="EMBL" id="RMQ90019.1"/>
    </source>
</evidence>
<reference evidence="1 2" key="1">
    <citation type="submission" date="2018-08" db="EMBL/GenBank/DDBJ databases">
        <title>Recombination of ecologically and evolutionarily significant loci maintains genetic cohesion in the Pseudomonas syringae species complex.</title>
        <authorList>
            <person name="Dillon M."/>
            <person name="Thakur S."/>
            <person name="Almeida R.N.D."/>
            <person name="Weir B.S."/>
            <person name="Guttman D.S."/>
        </authorList>
    </citation>
    <scope>NUCLEOTIDE SEQUENCE [LARGE SCALE GENOMIC DNA]</scope>
    <source>
        <strain evidence="1 2">ICMP 11288</strain>
    </source>
</reference>
<evidence type="ECO:0000313" key="2">
    <source>
        <dbReference type="Proteomes" id="UP000277179"/>
    </source>
</evidence>
<dbReference type="Proteomes" id="UP000277179">
    <property type="component" value="Unassembled WGS sequence"/>
</dbReference>
<dbReference type="AlphaFoldDB" id="A0A3M4QHX0"/>
<organism evidence="1 2">
    <name type="scientific">Pseudomonas salomonii</name>
    <dbReference type="NCBI Taxonomy" id="191391"/>
    <lineage>
        <taxon>Bacteria</taxon>
        <taxon>Pseudomonadati</taxon>
        <taxon>Pseudomonadota</taxon>
        <taxon>Gammaproteobacteria</taxon>
        <taxon>Pseudomonadales</taxon>
        <taxon>Pseudomonadaceae</taxon>
        <taxon>Pseudomonas</taxon>
    </lineage>
</organism>
<protein>
    <submittedName>
        <fullName evidence="1">Uncharacterized protein</fullName>
    </submittedName>
</protein>
<proteinExistence type="predicted"/>
<gene>
    <name evidence="1" type="ORF">ALP97_02550</name>
</gene>
<sequence length="52" mass="6043">MSMMAKVMVLIVRKRIEHEQAAKESQHSVKSLRFKGVPMQEFMLKLGEVSMH</sequence>